<keyword evidence="4" id="KW-1185">Reference proteome</keyword>
<dbReference type="InterPro" id="IPR016024">
    <property type="entry name" value="ARM-type_fold"/>
</dbReference>
<dbReference type="Proteomes" id="UP000030745">
    <property type="component" value="Unassembled WGS sequence"/>
</dbReference>
<proteinExistence type="predicted"/>
<reference evidence="3 4" key="1">
    <citation type="journal article" date="2013" name="PLoS Genet.">
        <title>Distinctive expansion of potential virulence genes in the genome of the oomycete fish pathogen Saprolegnia parasitica.</title>
        <authorList>
            <person name="Jiang R.H."/>
            <person name="de Bruijn I."/>
            <person name="Haas B.J."/>
            <person name="Belmonte R."/>
            <person name="Lobach L."/>
            <person name="Christie J."/>
            <person name="van den Ackerveken G."/>
            <person name="Bottin A."/>
            <person name="Bulone V."/>
            <person name="Diaz-Moreno S.M."/>
            <person name="Dumas B."/>
            <person name="Fan L."/>
            <person name="Gaulin E."/>
            <person name="Govers F."/>
            <person name="Grenville-Briggs L.J."/>
            <person name="Horner N.R."/>
            <person name="Levin J.Z."/>
            <person name="Mammella M."/>
            <person name="Meijer H.J."/>
            <person name="Morris P."/>
            <person name="Nusbaum C."/>
            <person name="Oome S."/>
            <person name="Phillips A.J."/>
            <person name="van Rooyen D."/>
            <person name="Rzeszutek E."/>
            <person name="Saraiva M."/>
            <person name="Secombes C.J."/>
            <person name="Seidl M.F."/>
            <person name="Snel B."/>
            <person name="Stassen J.H."/>
            <person name="Sykes S."/>
            <person name="Tripathy S."/>
            <person name="van den Berg H."/>
            <person name="Vega-Arreguin J.C."/>
            <person name="Wawra S."/>
            <person name="Young S.K."/>
            <person name="Zeng Q."/>
            <person name="Dieguez-Uribeondo J."/>
            <person name="Russ C."/>
            <person name="Tyler B.M."/>
            <person name="van West P."/>
        </authorList>
    </citation>
    <scope>NUCLEOTIDE SEQUENCE [LARGE SCALE GENOMIC DNA]</scope>
    <source>
        <strain evidence="3 4">CBS 223.65</strain>
    </source>
</reference>
<dbReference type="GO" id="GO:2000641">
    <property type="term" value="P:regulation of early endosome to late endosome transport"/>
    <property type="evidence" value="ECO:0007669"/>
    <property type="project" value="InterPro"/>
</dbReference>
<dbReference type="Pfam" id="PF19432">
    <property type="entry name" value="RME-8_N"/>
    <property type="match status" value="2"/>
</dbReference>
<protein>
    <recommendedName>
        <fullName evidence="2">J domain-containing protein</fullName>
    </recommendedName>
</protein>
<dbReference type="GO" id="GO:0007032">
    <property type="term" value="P:endosome organization"/>
    <property type="evidence" value="ECO:0007669"/>
    <property type="project" value="InterPro"/>
</dbReference>
<dbReference type="SUPFAM" id="SSF48371">
    <property type="entry name" value="ARM repeat"/>
    <property type="match status" value="2"/>
</dbReference>
<evidence type="ECO:0000313" key="4">
    <source>
        <dbReference type="Proteomes" id="UP000030745"/>
    </source>
</evidence>
<dbReference type="GeneID" id="24132116"/>
<evidence type="ECO:0000256" key="1">
    <source>
        <dbReference type="SAM" id="MobiDB-lite"/>
    </source>
</evidence>
<name>A0A067C9J0_SAPPC</name>
<dbReference type="VEuPathDB" id="FungiDB:SPRG_09979"/>
<dbReference type="GO" id="GO:0010008">
    <property type="term" value="C:endosome membrane"/>
    <property type="evidence" value="ECO:0007669"/>
    <property type="project" value="TreeGrafter"/>
</dbReference>
<sequence length="2522" mass="278564">MGDSPRGMHLRAGSASMIGAETSSAEDYLARFLTTKLSWKGKYERIFALTSTRFCTLDPKDFDLTNTWSYAAFVGLDLDATDDQVFTIAFNGPKKEEQLKLRYKYRSYLVSEFLRLHAAFCAGSPVPGAAPAPAVASIACTKLTRHDTEINCVLDVAVDAVIFKQPLASSSSSSSAIPVPLGRYAYTDLDHVTTLAHSTTGFVLGYGGKDKIFFSSDRRAVLGHIEKAAARVGVRLTSRGALTVESVKENRRRFVDDGGELMGEFSVQKYSPRYEAPVRRVLRVHTKVVIEMDGPDVVSRTPLKQLFGLVRNGSSKSRFEIELVNGQRRLYASRDRDALLASLVDAYGVLAEANDVLSIAPTPSHSGLRLLPRFATEDPTETRTFFGDASIGSMFLKRLAAVGKYTAGTGHRAGVAAGRGLVSIACELNANVPLTGIQYYSKRSIIADALKPLSFQLRTVATCAPPAPKMAVALLQCFCRIATSYYGFLDMLGLPHFVENMVHFLQADDALTVYWASLLLQRLSMHKGAGASAIGDDGMEPMARGSSADAEIANKRLIFENATLLHALLAPLQLRPNGQLTSPLMHLGVLGTLEPALCSRRATTDPKDVQVLVTALVPFYDTLIRLLFRSYCAATVEACTLLVQTVLELCPIDVASSIKDAALREGLVLQHLYQAIFDAAFDQRVVSRYLISMWMSHHPAAKKLLSRLLPPGLVSCLEMRLLSPAESYQLDELEKASFEHHKVSFFNADLSPTQSASLASRPDDADDDEDSFVASMRRPNAASDHALFEDDVADTIVLPSSLPASTRSEHLFPTRSEGARSNVPDVALPRLVGKLHSEPRESPNVYQDPAPRRAHRPASSVGMHLSLLKRAFVTRRPSNVPSDAAVIKPQENFRILFHMLQQDHDTVDLLWTPTTRDELRAALVREIQVFRDHQAHEARAVWNYEEFRVTYHSLAAALMVDGLHLRRLVASHETDNDEDDDDDDEDTWQPPLHMEDMLLKQPKRFVSALYKRFLREYPYAEFRGQLATTTTLLHVLARVTWLYEGQYNLCADDVHHLLTLLTETRRKDILLVGLRALRAITKCPAHAAKLLSNDAAIPWLVQLVQMAHVAQRIEDDDDAAAAWCVHLGDAPCTGPLTVAGLAAAIAGVDVKTCLFHVHHDGAGDCVGRCQPLDAIPQLRWELGLDATIATSAVAVAHDAIHIVCDLLHANPLLMGHTKVFPAPAAMRQTHDHLGGLVPLLAQYERPGLAEHVGHILVTLFDGQLPIHDVGSAFADFGRFLQLAYAKQVRPDGTPRAILPELLPAAMLSHLERLSKHQVADLFCTTDIATPKVIWNTRMRATLRDACISHVADFKRRLTQQVAATYSYAPMAPVRYADLDDEVYCFGFYLDQFVRAIDSGDVVPLDDASAFLRQLTVAWRDEVDRAGASMTSEEAADVLGLASPTADLRAIRAAYKNKATATCPEYALDDRGQFDDVQEAFHVLTSPRPSLLTPGYDAVRLRLLLQTQVRLCRVYATQLYNGSAFDMFDLLLGFLQEHCTASARMPSLTTADQHDALVRLAAELLLESCIVLPAANGAALLAEAKRDVLEEVLSHCVDHVCVGEADSSLYAEVASHVVQTIAMLATTPAGRDWMLTSESLLHDLWRLLWLFQQRLDDPTSGYLYRSVRYALEALLAMTEARALQDKLVASTGILWHLLQLLFAYDPSLDVSTSQIVVQKTILFDRHAPPSSIVEVVAESKNVLGDLALGVLARLCGIFQDAPAHMAALELCSALLTPNSIAFLRKQKNRHAFFTMFHGDTTSPHLIWTSALRTELRAYLAPIVGDIVSVPSRDDGIRFRFAALATHCVVATVYVAPLLDVLSSATETPSVDLVRSLALSEAFYIALFNFVQTGKRDLPASVGYDLDASAMLSYREVALRILASVGYDLDASAMLSYREVALRILGLLAPLAPALVEVGCLRSNSGLSTVMSFVLPPTHSLFASSALDVGFAHVLVPLEIFDRFRESTLRLLHVLGGSETIGNALFQADLVVLLLHAILVEDDVSAEMLRVLYRLVTAAPSIARFVVESIWMYHLLLWLFPDPSSVTDHDFGKIMQVPAADVVTALAAPKSVVSEEAMNVCIRFVPVTLMYEIMSAPLNVERIVQGKYESPDLVWNDTMRAHLRRGLHHLALLVHQSKAGDVNDELLGLEIDYAEVYSYPVVGDVYLLLYLENPIYPLRDPKFFLECLAEDYEKIVGHLLDAPSDAARSSFNPDLVMLRRQQAQVLPLLTSCIICVLRVFPVLLETLISLKLHEKACGLFVSYQSHHKESRDDEILVCEQSLLRLFRVLFTSPKVVSALAYSPYNILSRLFAHVYLRRQGEYHAEAGFLLECVRRFVRNFPDNGDRNSDRNVVSIVCSFNLLESLLELIEHPMTLQRVLNPILTRATIVAILVDLENHKTQGNVAHSILKKNKKWDKVYRHEPTDAVWTQPEDKFLTGPAASADAMIRQYLAHKTPSVSTNTGPVPPAPSSGKRKLNVKGFFGH</sequence>
<dbReference type="InterPro" id="IPR044978">
    <property type="entry name" value="GRV2/DNAJC13"/>
</dbReference>
<gene>
    <name evidence="3" type="ORF">SPRG_09979</name>
</gene>
<dbReference type="OrthoDB" id="69656at2759"/>
<evidence type="ECO:0000313" key="3">
    <source>
        <dbReference type="EMBL" id="KDO23171.1"/>
    </source>
</evidence>
<dbReference type="InterPro" id="IPR001623">
    <property type="entry name" value="DnaJ_domain"/>
</dbReference>
<dbReference type="EMBL" id="KK583257">
    <property type="protein sequence ID" value="KDO23171.1"/>
    <property type="molecule type" value="Genomic_DNA"/>
</dbReference>
<feature type="domain" description="J" evidence="2">
    <location>
        <begin position="1433"/>
        <end position="1499"/>
    </location>
</feature>
<dbReference type="GO" id="GO:0006898">
    <property type="term" value="P:receptor-mediated endocytosis"/>
    <property type="evidence" value="ECO:0007669"/>
    <property type="project" value="TreeGrafter"/>
</dbReference>
<feature type="region of interest" description="Disordered" evidence="1">
    <location>
        <begin position="2495"/>
        <end position="2514"/>
    </location>
</feature>
<dbReference type="PANTHER" id="PTHR36983:SF2">
    <property type="entry name" value="DNAJ HOMOLOG SUBFAMILY C MEMBER 13"/>
    <property type="match status" value="1"/>
</dbReference>
<dbReference type="PROSITE" id="PS50076">
    <property type="entry name" value="DNAJ_2"/>
    <property type="match status" value="1"/>
</dbReference>
<feature type="region of interest" description="Disordered" evidence="1">
    <location>
        <begin position="838"/>
        <end position="859"/>
    </location>
</feature>
<dbReference type="PANTHER" id="PTHR36983">
    <property type="entry name" value="DNAJ HOMOLOG SUBFAMILY C MEMBER 13"/>
    <property type="match status" value="1"/>
</dbReference>
<evidence type="ECO:0000259" key="2">
    <source>
        <dbReference type="PROSITE" id="PS50076"/>
    </source>
</evidence>
<dbReference type="InterPro" id="IPR045802">
    <property type="entry name" value="GRV2/DNAJC13_N"/>
</dbReference>
<dbReference type="RefSeq" id="XP_012206123.1">
    <property type="nucleotide sequence ID" value="XM_012350733.1"/>
</dbReference>
<dbReference type="KEGG" id="spar:SPRG_09979"/>
<organism evidence="3 4">
    <name type="scientific">Saprolegnia parasitica (strain CBS 223.65)</name>
    <dbReference type="NCBI Taxonomy" id="695850"/>
    <lineage>
        <taxon>Eukaryota</taxon>
        <taxon>Sar</taxon>
        <taxon>Stramenopiles</taxon>
        <taxon>Oomycota</taxon>
        <taxon>Saprolegniomycetes</taxon>
        <taxon>Saprolegniales</taxon>
        <taxon>Saprolegniaceae</taxon>
        <taxon>Saprolegnia</taxon>
    </lineage>
</organism>
<accession>A0A067C9J0</accession>